<dbReference type="Gene3D" id="1.10.10.10">
    <property type="entry name" value="Winged helix-like DNA-binding domain superfamily/Winged helix DNA-binding domain"/>
    <property type="match status" value="2"/>
</dbReference>
<dbReference type="InterPro" id="IPR011991">
    <property type="entry name" value="ArsR-like_HTH"/>
</dbReference>
<dbReference type="EMBL" id="FOFS01000004">
    <property type="protein sequence ID" value="SEQ16413.1"/>
    <property type="molecule type" value="Genomic_DNA"/>
</dbReference>
<keyword evidence="2" id="KW-0238">DNA-binding</keyword>
<evidence type="ECO:0000313" key="3">
    <source>
        <dbReference type="Proteomes" id="UP000199233"/>
    </source>
</evidence>
<dbReference type="CDD" id="cd00090">
    <property type="entry name" value="HTH_ARSR"/>
    <property type="match status" value="1"/>
</dbReference>
<protein>
    <submittedName>
        <fullName evidence="2">DNA-binding transcriptional regulator, MarR family</fullName>
    </submittedName>
</protein>
<organism evidence="2 3">
    <name type="scientific">Solimonas aquatica</name>
    <dbReference type="NCBI Taxonomy" id="489703"/>
    <lineage>
        <taxon>Bacteria</taxon>
        <taxon>Pseudomonadati</taxon>
        <taxon>Pseudomonadota</taxon>
        <taxon>Gammaproteobacteria</taxon>
        <taxon>Nevskiales</taxon>
        <taxon>Nevskiaceae</taxon>
        <taxon>Solimonas</taxon>
    </lineage>
</organism>
<dbReference type="InterPro" id="IPR036388">
    <property type="entry name" value="WH-like_DNA-bd_sf"/>
</dbReference>
<feature type="domain" description="HTH marR-type" evidence="1">
    <location>
        <begin position="17"/>
        <end position="152"/>
    </location>
</feature>
<dbReference type="PROSITE" id="PS50995">
    <property type="entry name" value="HTH_MARR_2"/>
    <property type="match status" value="2"/>
</dbReference>
<sequence length="357" mass="39624">MNSTVQSRQQEQPQAANHSLLARLMVVTHFVQKQSMERLAQKRRYGKLSLSYADYVSLLVERDHSPGELAERLRISKQACSKTLRELEQRGLTRRRSHPQDSRSSMLSLSAKGLELLREGVEAANDIQAQLAETIGATRLHRLLDILDRLLAAMSGEQALQTGLENAVAAKAGRRPARLAVVLPKLSKLLRQELAVAMGQKTRPELRPGIGQLLGMLGPEGRRLQQMAAILGVSKQAVAASAAELEAQGYVRREEDPQDRRQIVVHLSPQGQKLLREVAGKVAQIEADMRATLGEADFRLLDESMHSFYLAITQRYDSNRALRTRIEQLSQQLVAELGVTGARALALDLMNATRGKR</sequence>
<dbReference type="RefSeq" id="WP_093283592.1">
    <property type="nucleotide sequence ID" value="NZ_FOFS01000004.1"/>
</dbReference>
<dbReference type="InterPro" id="IPR039422">
    <property type="entry name" value="MarR/SlyA-like"/>
</dbReference>
<feature type="domain" description="HTH marR-type" evidence="1">
    <location>
        <begin position="176"/>
        <end position="310"/>
    </location>
</feature>
<dbReference type="GO" id="GO:0003677">
    <property type="term" value="F:DNA binding"/>
    <property type="evidence" value="ECO:0007669"/>
    <property type="project" value="UniProtKB-KW"/>
</dbReference>
<name>A0A1H9DUB2_9GAMM</name>
<dbReference type="InterPro" id="IPR000835">
    <property type="entry name" value="HTH_MarR-typ"/>
</dbReference>
<keyword evidence="3" id="KW-1185">Reference proteome</keyword>
<reference evidence="2 3" key="1">
    <citation type="submission" date="2016-10" db="EMBL/GenBank/DDBJ databases">
        <authorList>
            <person name="de Groot N.N."/>
        </authorList>
    </citation>
    <scope>NUCLEOTIDE SEQUENCE [LARGE SCALE GENOMIC DNA]</scope>
    <source>
        <strain evidence="2 3">DSM 25927</strain>
    </source>
</reference>
<dbReference type="GO" id="GO:0003700">
    <property type="term" value="F:DNA-binding transcription factor activity"/>
    <property type="evidence" value="ECO:0007669"/>
    <property type="project" value="InterPro"/>
</dbReference>
<dbReference type="InterPro" id="IPR036390">
    <property type="entry name" value="WH_DNA-bd_sf"/>
</dbReference>
<dbReference type="PRINTS" id="PR00598">
    <property type="entry name" value="HTHMARR"/>
</dbReference>
<evidence type="ECO:0000259" key="1">
    <source>
        <dbReference type="PROSITE" id="PS50995"/>
    </source>
</evidence>
<dbReference type="GO" id="GO:0006950">
    <property type="term" value="P:response to stress"/>
    <property type="evidence" value="ECO:0007669"/>
    <property type="project" value="TreeGrafter"/>
</dbReference>
<dbReference type="SUPFAM" id="SSF46785">
    <property type="entry name" value="Winged helix' DNA-binding domain"/>
    <property type="match status" value="2"/>
</dbReference>
<proteinExistence type="predicted"/>
<dbReference type="STRING" id="489703.SAMN04488038_104150"/>
<accession>A0A1H9DUB2</accession>
<dbReference type="Pfam" id="PF12802">
    <property type="entry name" value="MarR_2"/>
    <property type="match status" value="2"/>
</dbReference>
<dbReference type="SMART" id="SM00347">
    <property type="entry name" value="HTH_MARR"/>
    <property type="match status" value="2"/>
</dbReference>
<gene>
    <name evidence="2" type="ORF">SAMN04488038_104150</name>
</gene>
<evidence type="ECO:0000313" key="2">
    <source>
        <dbReference type="EMBL" id="SEQ16413.1"/>
    </source>
</evidence>
<dbReference type="OrthoDB" id="122135at2"/>
<dbReference type="PANTHER" id="PTHR33164">
    <property type="entry name" value="TRANSCRIPTIONAL REGULATOR, MARR FAMILY"/>
    <property type="match status" value="1"/>
</dbReference>
<dbReference type="PANTHER" id="PTHR33164:SF43">
    <property type="entry name" value="HTH-TYPE TRANSCRIPTIONAL REPRESSOR YETL"/>
    <property type="match status" value="1"/>
</dbReference>
<dbReference type="AlphaFoldDB" id="A0A1H9DUB2"/>
<dbReference type="Proteomes" id="UP000199233">
    <property type="component" value="Unassembled WGS sequence"/>
</dbReference>